<dbReference type="Gene3D" id="3.40.50.620">
    <property type="entry name" value="HUPs"/>
    <property type="match status" value="2"/>
</dbReference>
<sequence length="296" mass="31685">MENKIVVGVDGSPGAESAVRWAAETAHRRHFGLHLVHGLRLAELYYGGGLAGPATFLDPLREAGRQLLDDAEATARSVAGDLTISTAMPVDPPVPLLIELSREARMVVLGHSGRTAFSGMRVGSTTAAVASHGHCPVVVVRPRDEGGEVPVSGPVVVGIDGSPNSEQALATAFEEAASREAPLVALHAWSDVTYEDFYGTARLPTPWETIEAEEQRLLAQRLAGWQEKYPQVEVRRELVRDQPRHALLDLSAEARLLVVGSRGRGGFTGLLLGSTSQALIQHARCPVLVVRPEKGK</sequence>
<comment type="similarity">
    <text evidence="1">Belongs to the universal stress protein A family.</text>
</comment>
<keyword evidence="2" id="KW-0547">Nucleotide-binding</keyword>
<dbReference type="InterPro" id="IPR014729">
    <property type="entry name" value="Rossmann-like_a/b/a_fold"/>
</dbReference>
<reference evidence="5 6" key="1">
    <citation type="submission" date="2021-03" db="EMBL/GenBank/DDBJ databases">
        <title>Sequencing the genomes of 1000 actinobacteria strains.</title>
        <authorList>
            <person name="Klenk H.-P."/>
        </authorList>
    </citation>
    <scope>NUCLEOTIDE SEQUENCE [LARGE SCALE GENOMIC DNA]</scope>
    <source>
        <strain evidence="5 6">DSM 45510</strain>
    </source>
</reference>
<name>A0ABS4PW93_9PSEU</name>
<dbReference type="SUPFAM" id="SSF52402">
    <property type="entry name" value="Adenine nucleotide alpha hydrolases-like"/>
    <property type="match status" value="2"/>
</dbReference>
<dbReference type="InterPro" id="IPR006016">
    <property type="entry name" value="UspA"/>
</dbReference>
<dbReference type="Pfam" id="PF00582">
    <property type="entry name" value="Usp"/>
    <property type="match status" value="2"/>
</dbReference>
<organism evidence="5 6">
    <name type="scientific">Amycolatopsis magusensis</name>
    <dbReference type="NCBI Taxonomy" id="882444"/>
    <lineage>
        <taxon>Bacteria</taxon>
        <taxon>Bacillati</taxon>
        <taxon>Actinomycetota</taxon>
        <taxon>Actinomycetes</taxon>
        <taxon>Pseudonocardiales</taxon>
        <taxon>Pseudonocardiaceae</taxon>
        <taxon>Amycolatopsis</taxon>
    </lineage>
</organism>
<dbReference type="InterPro" id="IPR006015">
    <property type="entry name" value="Universal_stress_UspA"/>
</dbReference>
<dbReference type="RefSeq" id="WP_209666830.1">
    <property type="nucleotide sequence ID" value="NZ_JAGGMS010000001.1"/>
</dbReference>
<evidence type="ECO:0000256" key="1">
    <source>
        <dbReference type="ARBA" id="ARBA00008791"/>
    </source>
</evidence>
<dbReference type="PANTHER" id="PTHR46268:SF27">
    <property type="entry name" value="UNIVERSAL STRESS PROTEIN RV2623"/>
    <property type="match status" value="1"/>
</dbReference>
<gene>
    <name evidence="5" type="ORF">JOM49_005219</name>
</gene>
<proteinExistence type="inferred from homology"/>
<accession>A0ABS4PW93</accession>
<dbReference type="Proteomes" id="UP000741013">
    <property type="component" value="Unassembled WGS sequence"/>
</dbReference>
<dbReference type="PRINTS" id="PR01438">
    <property type="entry name" value="UNVRSLSTRESS"/>
</dbReference>
<evidence type="ECO:0000256" key="2">
    <source>
        <dbReference type="ARBA" id="ARBA00022741"/>
    </source>
</evidence>
<dbReference type="EMBL" id="JAGGMS010000001">
    <property type="protein sequence ID" value="MBP2183693.1"/>
    <property type="molecule type" value="Genomic_DNA"/>
</dbReference>
<feature type="domain" description="UspA" evidence="4">
    <location>
        <begin position="3"/>
        <end position="141"/>
    </location>
</feature>
<protein>
    <submittedName>
        <fullName evidence="5">Nucleotide-binding universal stress UspA family protein</fullName>
    </submittedName>
</protein>
<evidence type="ECO:0000313" key="6">
    <source>
        <dbReference type="Proteomes" id="UP000741013"/>
    </source>
</evidence>
<comment type="caution">
    <text evidence="5">The sequence shown here is derived from an EMBL/GenBank/DDBJ whole genome shotgun (WGS) entry which is preliminary data.</text>
</comment>
<evidence type="ECO:0000259" key="4">
    <source>
        <dbReference type="Pfam" id="PF00582"/>
    </source>
</evidence>
<evidence type="ECO:0000313" key="5">
    <source>
        <dbReference type="EMBL" id="MBP2183693.1"/>
    </source>
</evidence>
<feature type="domain" description="UspA" evidence="4">
    <location>
        <begin position="154"/>
        <end position="291"/>
    </location>
</feature>
<keyword evidence="3" id="KW-0067">ATP-binding</keyword>
<keyword evidence="6" id="KW-1185">Reference proteome</keyword>
<dbReference type="PANTHER" id="PTHR46268">
    <property type="entry name" value="STRESS RESPONSE PROTEIN NHAX"/>
    <property type="match status" value="1"/>
</dbReference>
<evidence type="ECO:0000256" key="3">
    <source>
        <dbReference type="ARBA" id="ARBA00022840"/>
    </source>
</evidence>